<evidence type="ECO:0000313" key="1">
    <source>
        <dbReference type="EMBL" id="VTJ83021.1"/>
    </source>
</evidence>
<proteinExistence type="predicted"/>
<evidence type="ECO:0000313" key="2">
    <source>
        <dbReference type="Proteomes" id="UP000335636"/>
    </source>
</evidence>
<sequence>RNFADFAWMDFQWEGFQGVLEPDLEALGGMALSQMAMAMDMAQEGQASFRFLEAMVFLLALGELVLEPGDRVPSSLD</sequence>
<keyword evidence="2" id="KW-1185">Reference proteome</keyword>
<dbReference type="Proteomes" id="UP000335636">
    <property type="component" value="Unassembled WGS sequence"/>
</dbReference>
<accession>A0A5E4CPQ4</accession>
<gene>
    <name evidence="1" type="ORF">MONAX_5E018928</name>
</gene>
<dbReference type="AlphaFoldDB" id="A0A5E4CPQ4"/>
<reference evidence="1" key="1">
    <citation type="submission" date="2019-04" db="EMBL/GenBank/DDBJ databases">
        <authorList>
            <person name="Alioto T."/>
            <person name="Alioto T."/>
        </authorList>
    </citation>
    <scope>NUCLEOTIDE SEQUENCE [LARGE SCALE GENOMIC DNA]</scope>
</reference>
<protein>
    <submittedName>
        <fullName evidence="1">Uncharacterized protein</fullName>
    </submittedName>
</protein>
<organism evidence="1 2">
    <name type="scientific">Marmota monax</name>
    <name type="common">Woodchuck</name>
    <dbReference type="NCBI Taxonomy" id="9995"/>
    <lineage>
        <taxon>Eukaryota</taxon>
        <taxon>Metazoa</taxon>
        <taxon>Chordata</taxon>
        <taxon>Craniata</taxon>
        <taxon>Vertebrata</taxon>
        <taxon>Euteleostomi</taxon>
        <taxon>Mammalia</taxon>
        <taxon>Eutheria</taxon>
        <taxon>Euarchontoglires</taxon>
        <taxon>Glires</taxon>
        <taxon>Rodentia</taxon>
        <taxon>Sciuromorpha</taxon>
        <taxon>Sciuridae</taxon>
        <taxon>Xerinae</taxon>
        <taxon>Marmotini</taxon>
        <taxon>Marmota</taxon>
    </lineage>
</organism>
<name>A0A5E4CPQ4_MARMO</name>
<feature type="non-terminal residue" evidence="1">
    <location>
        <position position="1"/>
    </location>
</feature>
<dbReference type="EMBL" id="CABDUW010001624">
    <property type="protein sequence ID" value="VTJ83021.1"/>
    <property type="molecule type" value="Genomic_DNA"/>
</dbReference>
<comment type="caution">
    <text evidence="1">The sequence shown here is derived from an EMBL/GenBank/DDBJ whole genome shotgun (WGS) entry which is preliminary data.</text>
</comment>